<name>A0ABV3ZZ49_9BURK</name>
<dbReference type="Proteomes" id="UP001561046">
    <property type="component" value="Unassembled WGS sequence"/>
</dbReference>
<evidence type="ECO:0000313" key="2">
    <source>
        <dbReference type="Proteomes" id="UP001561046"/>
    </source>
</evidence>
<evidence type="ECO:0000313" key="1">
    <source>
        <dbReference type="EMBL" id="MEX8194546.1"/>
    </source>
</evidence>
<protein>
    <recommendedName>
        <fullName evidence="3">Transposase</fullName>
    </recommendedName>
</protein>
<proteinExistence type="predicted"/>
<keyword evidence="2" id="KW-1185">Reference proteome</keyword>
<gene>
    <name evidence="1" type="ORF">AB6724_17065</name>
</gene>
<accession>A0ABV3ZZ49</accession>
<sequence>MAINRISESRLRLIQKRQLRDAWGKAYQAAIWATPTEAPGISTPTILHPAKLGGRPMHTLSRPETWAALLALYHPCVWDVHEQRMLYPGPRPHFLDSHPGTVGKAFKPLRGTLAVAEEMGRLSKHPKCRVQQGESNVWAPFPYIGDLLLFINGAAGPHAVNWSVKDKRDDFRRRGPMPGKPQTEGSELSALQRHALEATYYQDAGIRTHQVAGREIDATLRSNLHRLFLSHAEPVQLSPAVCLKLCEHFDQMVGSSTPAYKIVREAALHLGVETLVMKNVLEQGIWHRRIQVDLFEPVLLDRPLVPMREDPLGVYCDWFADGEAQ</sequence>
<dbReference type="EMBL" id="JBFYGN010000022">
    <property type="protein sequence ID" value="MEX8194546.1"/>
    <property type="molecule type" value="Genomic_DNA"/>
</dbReference>
<organism evidence="1 2">
    <name type="scientific">Comamonas guangdongensis</name>
    <dbReference type="NCBI Taxonomy" id="510515"/>
    <lineage>
        <taxon>Bacteria</taxon>
        <taxon>Pseudomonadati</taxon>
        <taxon>Pseudomonadota</taxon>
        <taxon>Betaproteobacteria</taxon>
        <taxon>Burkholderiales</taxon>
        <taxon>Comamonadaceae</taxon>
        <taxon>Comamonas</taxon>
    </lineage>
</organism>
<evidence type="ECO:0008006" key="3">
    <source>
        <dbReference type="Google" id="ProtNLM"/>
    </source>
</evidence>
<dbReference type="Gene3D" id="3.40.1350.10">
    <property type="match status" value="1"/>
</dbReference>
<dbReference type="SUPFAM" id="SSF52980">
    <property type="entry name" value="Restriction endonuclease-like"/>
    <property type="match status" value="1"/>
</dbReference>
<comment type="caution">
    <text evidence="1">The sequence shown here is derived from an EMBL/GenBank/DDBJ whole genome shotgun (WGS) entry which is preliminary data.</text>
</comment>
<dbReference type="InterPro" id="IPR011856">
    <property type="entry name" value="tRNA_endonuc-like_dom_sf"/>
</dbReference>
<dbReference type="InterPro" id="IPR011335">
    <property type="entry name" value="Restrct_endonuc-II-like"/>
</dbReference>
<reference evidence="1 2" key="1">
    <citation type="journal article" date="2013" name="Int. J. Syst. Evol. Microbiol.">
        <title>Comamonas guangdongensis sp. nov., isolated from subterranean forest sediment, and emended description of the genus Comamonas.</title>
        <authorList>
            <person name="Zhang J."/>
            <person name="Wang Y."/>
            <person name="Zhou S."/>
            <person name="Wu C."/>
            <person name="He J."/>
            <person name="Li F."/>
        </authorList>
    </citation>
    <scope>NUCLEOTIDE SEQUENCE [LARGE SCALE GENOMIC DNA]</scope>
    <source>
        <strain evidence="1 2">CCTCC AB2011133</strain>
    </source>
</reference>
<dbReference type="RefSeq" id="WP_369339724.1">
    <property type="nucleotide sequence ID" value="NZ_JBFYGN010000022.1"/>
</dbReference>